<evidence type="ECO:0000256" key="2">
    <source>
        <dbReference type="ARBA" id="ARBA00022670"/>
    </source>
</evidence>
<keyword evidence="3" id="KW-0479">Metal-binding</keyword>
<dbReference type="GO" id="GO:0004177">
    <property type="term" value="F:aminopeptidase activity"/>
    <property type="evidence" value="ECO:0007669"/>
    <property type="project" value="UniProtKB-KW"/>
</dbReference>
<feature type="domain" description="Peptidase C-terminal archaeal/bacterial" evidence="8">
    <location>
        <begin position="499"/>
        <end position="566"/>
    </location>
</feature>
<keyword evidence="1 10" id="KW-0031">Aminopeptidase</keyword>
<evidence type="ECO:0000313" key="10">
    <source>
        <dbReference type="EMBL" id="KGJ91173.1"/>
    </source>
</evidence>
<keyword evidence="5 10" id="KW-0378">Hydrolase</keyword>
<dbReference type="GO" id="GO:0006508">
    <property type="term" value="P:proteolysis"/>
    <property type="evidence" value="ECO:0007669"/>
    <property type="project" value="UniProtKB-KW"/>
</dbReference>
<sequence length="703" mass="76331">MKIFTLCALAMASTMTFATQLQPIDITVKDNTLHWTSFPASEAQNIFTKVAKLPGQDSFNQITIGKVTTAQLTMAQIEQASTAHHQDSHRCGGLYVQTSLPVALAEMNILASNEISINSLIEPELVERHLINDASDWAATNVPLLEQSNIIDLASDFSNLVDTRKNNEPGGVVASNWLFDTWSNMTASHTDITVTQYEHLWTDQSTVIATIEGSDAILKDEIVIIGAHIDSIANRSMNSDLAPGADDNASGVATITEIMRVLSDTNYKPLRTIQFMGIAGEENGFLGSGEISRAYKNAGVNVLGMLNLDMTLYKGGSKDIYFVTDLTDVSQNQLLKSIIDDYLPDVTYGETECGYGCSDHYPFHEQGFPASFPFEAPYEHEEGVLCCFNPNLHLPSDTVENGHIDQPIKFAQMGLLFAYKMGGNDGEIPSCSISEPCFCQNPVNADHPSCVVICEIDEPCFCENPDNVNEPSCIEEPTTTVLVNGGAVSLSLADKEMEYFTIDVPENTQLLSIATTSQGNGDADLYLQYGAEPTTSVYDCRGYTSSSNEECTIDEPQVGTYHVMVHAFDSFDDLSLIATYAAVNDCQASNTCPIDCTETPEQQSCSNDTGLNESNLSSTEKLTFTLDVEAGKTLKVQTLGGTGDVDLFVKFGEAPVMWDKDCGSSNSDTNELCTIEATQMGSYYIVLSAWGSFEGVTLTATAE</sequence>
<protein>
    <submittedName>
        <fullName evidence="10">Leucyl aminopeptidase</fullName>
        <ecNumber evidence="10">3.4.11.10</ecNumber>
    </submittedName>
</protein>
<dbReference type="AlphaFoldDB" id="A0A099KNH9"/>
<proteinExistence type="predicted"/>
<dbReference type="EMBL" id="JQEC01000042">
    <property type="protein sequence ID" value="KGJ91173.1"/>
    <property type="molecule type" value="Genomic_DNA"/>
</dbReference>
<feature type="domain" description="Peptidase C-terminal archaeal/bacterial" evidence="8">
    <location>
        <begin position="623"/>
        <end position="688"/>
    </location>
</feature>
<comment type="caution">
    <text evidence="10">The sequence shown here is derived from an EMBL/GenBank/DDBJ whole genome shotgun (WGS) entry which is preliminary data.</text>
</comment>
<dbReference type="InterPro" id="IPR045175">
    <property type="entry name" value="M28_fam"/>
</dbReference>
<dbReference type="Pfam" id="PF04151">
    <property type="entry name" value="PPC"/>
    <property type="match status" value="2"/>
</dbReference>
<dbReference type="InterPro" id="IPR007280">
    <property type="entry name" value="Peptidase_C_arc/bac"/>
</dbReference>
<feature type="domain" description="Peptidase M28" evidence="9">
    <location>
        <begin position="207"/>
        <end position="402"/>
    </location>
</feature>
<dbReference type="InterPro" id="IPR007484">
    <property type="entry name" value="Peptidase_M28"/>
</dbReference>
<dbReference type="OrthoDB" id="9787436at2"/>
<dbReference type="Pfam" id="PF04389">
    <property type="entry name" value="Peptidase_M28"/>
    <property type="match status" value="1"/>
</dbReference>
<name>A0A099KNH9_COLPS</name>
<accession>A0A099KNH9</accession>
<evidence type="ECO:0000256" key="1">
    <source>
        <dbReference type="ARBA" id="ARBA00022438"/>
    </source>
</evidence>
<dbReference type="EC" id="3.4.11.10" evidence="10"/>
<evidence type="ECO:0000256" key="4">
    <source>
        <dbReference type="ARBA" id="ARBA00022729"/>
    </source>
</evidence>
<evidence type="ECO:0000256" key="5">
    <source>
        <dbReference type="ARBA" id="ARBA00022801"/>
    </source>
</evidence>
<dbReference type="SUPFAM" id="SSF53187">
    <property type="entry name" value="Zn-dependent exopeptidases"/>
    <property type="match status" value="1"/>
</dbReference>
<evidence type="ECO:0000256" key="6">
    <source>
        <dbReference type="ARBA" id="ARBA00022833"/>
    </source>
</evidence>
<organism evidence="10 11">
    <name type="scientific">Colwellia psychrerythraea</name>
    <name type="common">Vibrio psychroerythus</name>
    <dbReference type="NCBI Taxonomy" id="28229"/>
    <lineage>
        <taxon>Bacteria</taxon>
        <taxon>Pseudomonadati</taxon>
        <taxon>Pseudomonadota</taxon>
        <taxon>Gammaproteobacteria</taxon>
        <taxon>Alteromonadales</taxon>
        <taxon>Colwelliaceae</taxon>
        <taxon>Colwellia</taxon>
    </lineage>
</organism>
<feature type="chain" id="PRO_5001949214" evidence="7">
    <location>
        <begin position="19"/>
        <end position="703"/>
    </location>
</feature>
<keyword evidence="6" id="KW-0862">Zinc</keyword>
<keyword evidence="2" id="KW-0645">Protease</keyword>
<dbReference type="GO" id="GO:0008235">
    <property type="term" value="F:metalloexopeptidase activity"/>
    <property type="evidence" value="ECO:0007669"/>
    <property type="project" value="InterPro"/>
</dbReference>
<dbReference type="Gene3D" id="2.60.120.380">
    <property type="match status" value="2"/>
</dbReference>
<evidence type="ECO:0000259" key="9">
    <source>
        <dbReference type="Pfam" id="PF04389"/>
    </source>
</evidence>
<dbReference type="PANTHER" id="PTHR12147">
    <property type="entry name" value="METALLOPEPTIDASE M28 FAMILY MEMBER"/>
    <property type="match status" value="1"/>
</dbReference>
<dbReference type="Proteomes" id="UP000029868">
    <property type="component" value="Unassembled WGS sequence"/>
</dbReference>
<feature type="signal peptide" evidence="7">
    <location>
        <begin position="1"/>
        <end position="18"/>
    </location>
</feature>
<evidence type="ECO:0000256" key="7">
    <source>
        <dbReference type="SAM" id="SignalP"/>
    </source>
</evidence>
<gene>
    <name evidence="10" type="ORF">GAB14E_3325</name>
</gene>
<dbReference type="GO" id="GO:0046872">
    <property type="term" value="F:metal ion binding"/>
    <property type="evidence" value="ECO:0007669"/>
    <property type="project" value="UniProtKB-KW"/>
</dbReference>
<dbReference type="PANTHER" id="PTHR12147:SF56">
    <property type="entry name" value="AMINOPEPTIDASE YDR415C-RELATED"/>
    <property type="match status" value="1"/>
</dbReference>
<dbReference type="PATRIC" id="fig|28229.3.peg.3046"/>
<evidence type="ECO:0000256" key="3">
    <source>
        <dbReference type="ARBA" id="ARBA00022723"/>
    </source>
</evidence>
<evidence type="ECO:0000313" key="11">
    <source>
        <dbReference type="Proteomes" id="UP000029868"/>
    </source>
</evidence>
<keyword evidence="4 7" id="KW-0732">Signal</keyword>
<dbReference type="RefSeq" id="WP_035126776.1">
    <property type="nucleotide sequence ID" value="NZ_JQEC01000042.1"/>
</dbReference>
<reference evidence="10 11" key="1">
    <citation type="submission" date="2014-08" db="EMBL/GenBank/DDBJ databases">
        <title>Genomic and Phenotypic Diversity of Colwellia psychrerythraea strains from Disparate Marine Basins.</title>
        <authorList>
            <person name="Techtmann S.M."/>
            <person name="Stelling S.C."/>
            <person name="Utturkar S.M."/>
            <person name="Alshibli N."/>
            <person name="Harris A."/>
            <person name="Brown S.D."/>
            <person name="Hazen T.C."/>
        </authorList>
    </citation>
    <scope>NUCLEOTIDE SEQUENCE [LARGE SCALE GENOMIC DNA]</scope>
    <source>
        <strain evidence="10 11">GAB14E</strain>
    </source>
</reference>
<evidence type="ECO:0000259" key="8">
    <source>
        <dbReference type="Pfam" id="PF04151"/>
    </source>
</evidence>
<dbReference type="Gene3D" id="3.40.630.10">
    <property type="entry name" value="Zn peptidases"/>
    <property type="match status" value="1"/>
</dbReference>